<dbReference type="AlphaFoldDB" id="A0A1X7SXX8"/>
<keyword evidence="1" id="KW-0812">Transmembrane</keyword>
<proteinExistence type="predicted"/>
<evidence type="ECO:0000313" key="2">
    <source>
        <dbReference type="EnsemblMetazoa" id="Aqu2.1.06996_001"/>
    </source>
</evidence>
<protein>
    <submittedName>
        <fullName evidence="2">Uncharacterized protein</fullName>
    </submittedName>
</protein>
<dbReference type="InParanoid" id="A0A1X7SXX8"/>
<evidence type="ECO:0000256" key="1">
    <source>
        <dbReference type="SAM" id="Phobius"/>
    </source>
</evidence>
<accession>A0A1X7SXX8</accession>
<reference evidence="2" key="1">
    <citation type="submission" date="2017-05" db="UniProtKB">
        <authorList>
            <consortium name="EnsemblMetazoa"/>
        </authorList>
    </citation>
    <scope>IDENTIFICATION</scope>
</reference>
<keyword evidence="1" id="KW-0472">Membrane</keyword>
<organism evidence="2">
    <name type="scientific">Amphimedon queenslandica</name>
    <name type="common">Sponge</name>
    <dbReference type="NCBI Taxonomy" id="400682"/>
    <lineage>
        <taxon>Eukaryota</taxon>
        <taxon>Metazoa</taxon>
        <taxon>Porifera</taxon>
        <taxon>Demospongiae</taxon>
        <taxon>Heteroscleromorpha</taxon>
        <taxon>Haplosclerida</taxon>
        <taxon>Niphatidae</taxon>
        <taxon>Amphimedon</taxon>
    </lineage>
</organism>
<feature type="transmembrane region" description="Helical" evidence="1">
    <location>
        <begin position="23"/>
        <end position="43"/>
    </location>
</feature>
<sequence length="52" mass="6346">MRHNYFRMAKWLLCHSFVQRYKLFWQASLTMGMANSCCSFIFMDSGMQRKQK</sequence>
<dbReference type="EnsemblMetazoa" id="Aqu2.1.06996_001">
    <property type="protein sequence ID" value="Aqu2.1.06996_001"/>
    <property type="gene ID" value="Aqu2.1.06996"/>
</dbReference>
<keyword evidence="1" id="KW-1133">Transmembrane helix</keyword>
<name>A0A1X7SXX8_AMPQE</name>